<sequence length="83" mass="9400">MTTAERTSRNIVRNYGRGALVWLLAHYETGDKSMSEMAAEFAKFNQGVPLTKQRINQWKHALGVSVTFYEVDHGVKGVLRDLC</sequence>
<accession>A0A0F7L8H6</accession>
<protein>
    <submittedName>
        <fullName evidence="1">Uncharacterized protein</fullName>
    </submittedName>
</protein>
<reference evidence="1" key="1">
    <citation type="journal article" date="2015" name="Front. Microbiol.">
        <title>Combining genomic sequencing methods to explore viral diversity and reveal potential virus-host interactions.</title>
        <authorList>
            <person name="Chow C.E."/>
            <person name="Winget D.M."/>
            <person name="White R.A.III."/>
            <person name="Hallam S.J."/>
            <person name="Suttle C.A."/>
        </authorList>
    </citation>
    <scope>NUCLEOTIDE SEQUENCE</scope>
    <source>
        <strain evidence="1">H4084949</strain>
    </source>
</reference>
<name>A0A0F7L8H6_9VIRU</name>
<organism evidence="1">
    <name type="scientific">uncultured marine virus</name>
    <dbReference type="NCBI Taxonomy" id="186617"/>
    <lineage>
        <taxon>Viruses</taxon>
        <taxon>environmental samples</taxon>
    </lineage>
</organism>
<dbReference type="EMBL" id="KR029591">
    <property type="protein sequence ID" value="AKH47301.1"/>
    <property type="molecule type" value="Genomic_DNA"/>
</dbReference>
<proteinExistence type="predicted"/>
<reference evidence="1" key="2">
    <citation type="submission" date="2015-03" db="EMBL/GenBank/DDBJ databases">
        <authorList>
            <person name="Chow C.-E.T."/>
            <person name="Winget D.M."/>
            <person name="White R.A.III."/>
            <person name="Hallam S.J."/>
            <person name="Suttle C.A."/>
        </authorList>
    </citation>
    <scope>NUCLEOTIDE SEQUENCE</scope>
    <source>
        <strain evidence="1">H4084949</strain>
    </source>
</reference>
<evidence type="ECO:0000313" key="1">
    <source>
        <dbReference type="EMBL" id="AKH47301.1"/>
    </source>
</evidence>